<dbReference type="AlphaFoldDB" id="A0A6N2CEB3"/>
<feature type="non-terminal residue" evidence="2">
    <location>
        <position position="1"/>
    </location>
</feature>
<sequence>RQEICGMGLSQINQRILNVENERREHQQTFHVFLEQVPAVYPELVEQRIQQLLNQIQTLEEEGRTLSRDREDLIFMMAFRIRGGNNYESVDSLEFKKV</sequence>
<protein>
    <submittedName>
        <fullName evidence="2">Uncharacterized protein</fullName>
    </submittedName>
</protein>
<keyword evidence="1" id="KW-0175">Coiled coil</keyword>
<evidence type="ECO:0000256" key="1">
    <source>
        <dbReference type="SAM" id="Coils"/>
    </source>
</evidence>
<dbReference type="EMBL" id="RXGB01000485">
    <property type="protein sequence ID" value="TMX03160.1"/>
    <property type="molecule type" value="Genomic_DNA"/>
</dbReference>
<feature type="coiled-coil region" evidence="1">
    <location>
        <begin position="9"/>
        <end position="69"/>
    </location>
</feature>
<proteinExistence type="predicted"/>
<comment type="caution">
    <text evidence="2">The sequence shown here is derived from an EMBL/GenBank/DDBJ whole genome shotgun (WGS) entry which is preliminary data.</text>
</comment>
<organism evidence="2">
    <name type="scientific">Solanum chilense</name>
    <name type="common">Tomato</name>
    <name type="synonym">Lycopersicon chilense</name>
    <dbReference type="NCBI Taxonomy" id="4083"/>
    <lineage>
        <taxon>Eukaryota</taxon>
        <taxon>Viridiplantae</taxon>
        <taxon>Streptophyta</taxon>
        <taxon>Embryophyta</taxon>
        <taxon>Tracheophyta</taxon>
        <taxon>Spermatophyta</taxon>
        <taxon>Magnoliopsida</taxon>
        <taxon>eudicotyledons</taxon>
        <taxon>Gunneridae</taxon>
        <taxon>Pentapetalae</taxon>
        <taxon>asterids</taxon>
        <taxon>lamiids</taxon>
        <taxon>Solanales</taxon>
        <taxon>Solanaceae</taxon>
        <taxon>Solanoideae</taxon>
        <taxon>Solaneae</taxon>
        <taxon>Solanum</taxon>
        <taxon>Solanum subgen. Lycopersicon</taxon>
    </lineage>
</organism>
<evidence type="ECO:0000313" key="2">
    <source>
        <dbReference type="EMBL" id="TMX03160.1"/>
    </source>
</evidence>
<dbReference type="PANTHER" id="PTHR36344:SF5">
    <property type="entry name" value="INTEGRASE CORE DOMAIN CONTAINING PROTEIN"/>
    <property type="match status" value="1"/>
</dbReference>
<name>A0A6N2CEB3_SOLCI</name>
<dbReference type="PANTHER" id="PTHR36344">
    <property type="entry name" value="RX N-TERMINAL DOMAIN-CONTAINING PROTEIN"/>
    <property type="match status" value="1"/>
</dbReference>
<gene>
    <name evidence="2" type="ORF">EJD97_017996</name>
</gene>
<reference evidence="2" key="1">
    <citation type="submission" date="2019-05" db="EMBL/GenBank/DDBJ databases">
        <title>The de novo reference genome and transcriptome assemblies of the wild tomato species Solanum chilense.</title>
        <authorList>
            <person name="Stam R."/>
            <person name="Nosenko T."/>
            <person name="Hoerger A.C."/>
            <person name="Stephan W."/>
            <person name="Seidel M.A."/>
            <person name="Kuhn J.M.M."/>
            <person name="Haberer G."/>
            <person name="Tellier A."/>
        </authorList>
    </citation>
    <scope>NUCLEOTIDE SEQUENCE</scope>
    <source>
        <tissue evidence="2">Mature leaves</tissue>
    </source>
</reference>
<accession>A0A6N2CEB3</accession>